<evidence type="ECO:0000313" key="3">
    <source>
        <dbReference type="Proteomes" id="UP000468687"/>
    </source>
</evidence>
<accession>A0A6P0HGF8</accession>
<dbReference type="AlphaFoldDB" id="A0A6P0HGF8"/>
<reference evidence="2 3" key="1">
    <citation type="journal article" date="2014" name="Int. J. Syst. Evol. Microbiol.">
        <title>Nocardioides zeae sp. nov., isolated from the stem of Zea mays.</title>
        <authorList>
            <person name="Glaeser S.P."/>
            <person name="McInroy J.A."/>
            <person name="Busse H.J."/>
            <person name="Kampfer P."/>
        </authorList>
    </citation>
    <scope>NUCLEOTIDE SEQUENCE [LARGE SCALE GENOMIC DNA]</scope>
    <source>
        <strain evidence="2 3">JCM 30728</strain>
    </source>
</reference>
<keyword evidence="3" id="KW-1185">Reference proteome</keyword>
<name>A0A6P0HGF8_9ACTN</name>
<dbReference type="Proteomes" id="UP000468687">
    <property type="component" value="Unassembled WGS sequence"/>
</dbReference>
<protein>
    <submittedName>
        <fullName evidence="2">Uncharacterized protein</fullName>
    </submittedName>
</protein>
<evidence type="ECO:0000256" key="1">
    <source>
        <dbReference type="SAM" id="MobiDB-lite"/>
    </source>
</evidence>
<comment type="caution">
    <text evidence="2">The sequence shown here is derived from an EMBL/GenBank/DDBJ whole genome shotgun (WGS) entry which is preliminary data.</text>
</comment>
<sequence>MMYRVLINHATKPVPQRRQDHGRSLRVPSSRPTFTKAISECDDWTEFVRPSGKADPNPWSPRLAMERLGLEEIAFPVEEGDNCFGFVEGDQVAIRPNAPFPLNTLFHELGHFVLGHSFERSGPKDSRSLQEVMAETVAFSMMAMVGAVSYDSLSSSWFYVANWSSGMRRLTFWSPSAERRSTKRSTRCGEPASSSRRALGQPLAVGARRHTGPSRSLLPKNDPKKVGG</sequence>
<dbReference type="EMBL" id="JAAGXA010000001">
    <property type="protein sequence ID" value="NEN76785.1"/>
    <property type="molecule type" value="Genomic_DNA"/>
</dbReference>
<evidence type="ECO:0000313" key="2">
    <source>
        <dbReference type="EMBL" id="NEN76785.1"/>
    </source>
</evidence>
<dbReference type="RefSeq" id="WP_163770155.1">
    <property type="nucleotide sequence ID" value="NZ_JAAGXA010000001.1"/>
</dbReference>
<feature type="region of interest" description="Disordered" evidence="1">
    <location>
        <begin position="179"/>
        <end position="228"/>
    </location>
</feature>
<organism evidence="2 3">
    <name type="scientific">Nocardioides zeae</name>
    <dbReference type="NCBI Taxonomy" id="1457234"/>
    <lineage>
        <taxon>Bacteria</taxon>
        <taxon>Bacillati</taxon>
        <taxon>Actinomycetota</taxon>
        <taxon>Actinomycetes</taxon>
        <taxon>Propionibacteriales</taxon>
        <taxon>Nocardioidaceae</taxon>
        <taxon>Nocardioides</taxon>
    </lineage>
</organism>
<proteinExistence type="predicted"/>
<gene>
    <name evidence="2" type="ORF">G3T38_00680</name>
</gene>